<dbReference type="EMBL" id="GBRH01241440">
    <property type="protein sequence ID" value="JAD56455.1"/>
    <property type="molecule type" value="Transcribed_RNA"/>
</dbReference>
<dbReference type="AlphaFoldDB" id="A0A0A9B5J7"/>
<accession>A0A0A9B5J7</accession>
<reference evidence="1" key="1">
    <citation type="submission" date="2014-09" db="EMBL/GenBank/DDBJ databases">
        <authorList>
            <person name="Magalhaes I.L.F."/>
            <person name="Oliveira U."/>
            <person name="Santos F.R."/>
            <person name="Vidigal T.H.D.A."/>
            <person name="Brescovit A.D."/>
            <person name="Santos A.J."/>
        </authorList>
    </citation>
    <scope>NUCLEOTIDE SEQUENCE</scope>
    <source>
        <tissue evidence="1">Shoot tissue taken approximately 20 cm above the soil surface</tissue>
    </source>
</reference>
<sequence>MIIPSCDIVQPANHPSSAVK</sequence>
<organism evidence="1">
    <name type="scientific">Arundo donax</name>
    <name type="common">Giant reed</name>
    <name type="synonym">Donax arundinaceus</name>
    <dbReference type="NCBI Taxonomy" id="35708"/>
    <lineage>
        <taxon>Eukaryota</taxon>
        <taxon>Viridiplantae</taxon>
        <taxon>Streptophyta</taxon>
        <taxon>Embryophyta</taxon>
        <taxon>Tracheophyta</taxon>
        <taxon>Spermatophyta</taxon>
        <taxon>Magnoliopsida</taxon>
        <taxon>Liliopsida</taxon>
        <taxon>Poales</taxon>
        <taxon>Poaceae</taxon>
        <taxon>PACMAD clade</taxon>
        <taxon>Arundinoideae</taxon>
        <taxon>Arundineae</taxon>
        <taxon>Arundo</taxon>
    </lineage>
</organism>
<reference evidence="1" key="2">
    <citation type="journal article" date="2015" name="Data Brief">
        <title>Shoot transcriptome of the giant reed, Arundo donax.</title>
        <authorList>
            <person name="Barrero R.A."/>
            <person name="Guerrero F.D."/>
            <person name="Moolhuijzen P."/>
            <person name="Goolsby J.A."/>
            <person name="Tidwell J."/>
            <person name="Bellgard S.E."/>
            <person name="Bellgard M.I."/>
        </authorList>
    </citation>
    <scope>NUCLEOTIDE SEQUENCE</scope>
    <source>
        <tissue evidence="1">Shoot tissue taken approximately 20 cm above the soil surface</tissue>
    </source>
</reference>
<proteinExistence type="predicted"/>
<protein>
    <submittedName>
        <fullName evidence="1">Uncharacterized protein</fullName>
    </submittedName>
</protein>
<name>A0A0A9B5J7_ARUDO</name>
<evidence type="ECO:0000313" key="1">
    <source>
        <dbReference type="EMBL" id="JAD56455.1"/>
    </source>
</evidence>